<protein>
    <submittedName>
        <fullName evidence="2">GH16128</fullName>
    </submittedName>
</protein>
<reference evidence="2 3" key="1">
    <citation type="journal article" date="2007" name="Nature">
        <title>Evolution of genes and genomes on the Drosophila phylogeny.</title>
        <authorList>
            <consortium name="Drosophila 12 Genomes Consortium"/>
            <person name="Clark A.G."/>
            <person name="Eisen M.B."/>
            <person name="Smith D.R."/>
            <person name="Bergman C.M."/>
            <person name="Oliver B."/>
            <person name="Markow T.A."/>
            <person name="Kaufman T.C."/>
            <person name="Kellis M."/>
            <person name="Gelbart W."/>
            <person name="Iyer V.N."/>
            <person name="Pollard D.A."/>
            <person name="Sackton T.B."/>
            <person name="Larracuente A.M."/>
            <person name="Singh N.D."/>
            <person name="Abad J.P."/>
            <person name="Abt D.N."/>
            <person name="Adryan B."/>
            <person name="Aguade M."/>
            <person name="Akashi H."/>
            <person name="Anderson W.W."/>
            <person name="Aquadro C.F."/>
            <person name="Ardell D.H."/>
            <person name="Arguello R."/>
            <person name="Artieri C.G."/>
            <person name="Barbash D.A."/>
            <person name="Barker D."/>
            <person name="Barsanti P."/>
            <person name="Batterham P."/>
            <person name="Batzoglou S."/>
            <person name="Begun D."/>
            <person name="Bhutkar A."/>
            <person name="Blanco E."/>
            <person name="Bosak S.A."/>
            <person name="Bradley R.K."/>
            <person name="Brand A.D."/>
            <person name="Brent M.R."/>
            <person name="Brooks A.N."/>
            <person name="Brown R.H."/>
            <person name="Butlin R.K."/>
            <person name="Caggese C."/>
            <person name="Calvi B.R."/>
            <person name="Bernardo de Carvalho A."/>
            <person name="Caspi A."/>
            <person name="Castrezana S."/>
            <person name="Celniker S.E."/>
            <person name="Chang J.L."/>
            <person name="Chapple C."/>
            <person name="Chatterji S."/>
            <person name="Chinwalla A."/>
            <person name="Civetta A."/>
            <person name="Clifton S.W."/>
            <person name="Comeron J.M."/>
            <person name="Costello J.C."/>
            <person name="Coyne J.A."/>
            <person name="Daub J."/>
            <person name="David R.G."/>
            <person name="Delcher A.L."/>
            <person name="Delehaunty K."/>
            <person name="Do C.B."/>
            <person name="Ebling H."/>
            <person name="Edwards K."/>
            <person name="Eickbush T."/>
            <person name="Evans J.D."/>
            <person name="Filipski A."/>
            <person name="Findeiss S."/>
            <person name="Freyhult E."/>
            <person name="Fulton L."/>
            <person name="Fulton R."/>
            <person name="Garcia A.C."/>
            <person name="Gardiner A."/>
            <person name="Garfield D.A."/>
            <person name="Garvin B.E."/>
            <person name="Gibson G."/>
            <person name="Gilbert D."/>
            <person name="Gnerre S."/>
            <person name="Godfrey J."/>
            <person name="Good R."/>
            <person name="Gotea V."/>
            <person name="Gravely B."/>
            <person name="Greenberg A.J."/>
            <person name="Griffiths-Jones S."/>
            <person name="Gross S."/>
            <person name="Guigo R."/>
            <person name="Gustafson E.A."/>
            <person name="Haerty W."/>
            <person name="Hahn M.W."/>
            <person name="Halligan D.L."/>
            <person name="Halpern A.L."/>
            <person name="Halter G.M."/>
            <person name="Han M.V."/>
            <person name="Heger A."/>
            <person name="Hillier L."/>
            <person name="Hinrichs A.S."/>
            <person name="Holmes I."/>
            <person name="Hoskins R.A."/>
            <person name="Hubisz M.J."/>
            <person name="Hultmark D."/>
            <person name="Huntley M.A."/>
            <person name="Jaffe D.B."/>
            <person name="Jagadeeshan S."/>
            <person name="Jeck W.R."/>
            <person name="Johnson J."/>
            <person name="Jones C.D."/>
            <person name="Jordan W.C."/>
            <person name="Karpen G.H."/>
            <person name="Kataoka E."/>
            <person name="Keightley P.D."/>
            <person name="Kheradpour P."/>
            <person name="Kirkness E.F."/>
            <person name="Koerich L.B."/>
            <person name="Kristiansen K."/>
            <person name="Kudrna D."/>
            <person name="Kulathinal R.J."/>
            <person name="Kumar S."/>
            <person name="Kwok R."/>
            <person name="Lander E."/>
            <person name="Langley C.H."/>
            <person name="Lapoint R."/>
            <person name="Lazzaro B.P."/>
            <person name="Lee S.J."/>
            <person name="Levesque L."/>
            <person name="Li R."/>
            <person name="Lin C.F."/>
            <person name="Lin M.F."/>
            <person name="Lindblad-Toh K."/>
            <person name="Llopart A."/>
            <person name="Long M."/>
            <person name="Low L."/>
            <person name="Lozovsky E."/>
            <person name="Lu J."/>
            <person name="Luo M."/>
            <person name="Machado C.A."/>
            <person name="Makalowski W."/>
            <person name="Marzo M."/>
            <person name="Matsuda M."/>
            <person name="Matzkin L."/>
            <person name="McAllister B."/>
            <person name="McBride C.S."/>
            <person name="McKernan B."/>
            <person name="McKernan K."/>
            <person name="Mendez-Lago M."/>
            <person name="Minx P."/>
            <person name="Mollenhauer M.U."/>
            <person name="Montooth K."/>
            <person name="Mount S.M."/>
            <person name="Mu X."/>
            <person name="Myers E."/>
            <person name="Negre B."/>
            <person name="Newfeld S."/>
            <person name="Nielsen R."/>
            <person name="Noor M.A."/>
            <person name="O'Grady P."/>
            <person name="Pachter L."/>
            <person name="Papaceit M."/>
            <person name="Parisi M.J."/>
            <person name="Parisi M."/>
            <person name="Parts L."/>
            <person name="Pedersen J.S."/>
            <person name="Pesole G."/>
            <person name="Phillippy A.M."/>
            <person name="Ponting C.P."/>
            <person name="Pop M."/>
            <person name="Porcelli D."/>
            <person name="Powell J.R."/>
            <person name="Prohaska S."/>
            <person name="Pruitt K."/>
            <person name="Puig M."/>
            <person name="Quesneville H."/>
            <person name="Ram K.R."/>
            <person name="Rand D."/>
            <person name="Rasmussen M.D."/>
            <person name="Reed L.K."/>
            <person name="Reenan R."/>
            <person name="Reily A."/>
            <person name="Remington K.A."/>
            <person name="Rieger T.T."/>
            <person name="Ritchie M.G."/>
            <person name="Robin C."/>
            <person name="Rogers Y.H."/>
            <person name="Rohde C."/>
            <person name="Rozas J."/>
            <person name="Rubenfield M.J."/>
            <person name="Ruiz A."/>
            <person name="Russo S."/>
            <person name="Salzberg S.L."/>
            <person name="Sanchez-Gracia A."/>
            <person name="Saranga D.J."/>
            <person name="Sato H."/>
            <person name="Schaeffer S.W."/>
            <person name="Schatz M.C."/>
            <person name="Schlenke T."/>
            <person name="Schwartz R."/>
            <person name="Segarra C."/>
            <person name="Singh R.S."/>
            <person name="Sirot L."/>
            <person name="Sirota M."/>
            <person name="Sisneros N.B."/>
            <person name="Smith C.D."/>
            <person name="Smith T.F."/>
            <person name="Spieth J."/>
            <person name="Stage D.E."/>
            <person name="Stark A."/>
            <person name="Stephan W."/>
            <person name="Strausberg R.L."/>
            <person name="Strempel S."/>
            <person name="Sturgill D."/>
            <person name="Sutton G."/>
            <person name="Sutton G.G."/>
            <person name="Tao W."/>
            <person name="Teichmann S."/>
            <person name="Tobari Y.N."/>
            <person name="Tomimura Y."/>
            <person name="Tsolas J.M."/>
            <person name="Valente V.L."/>
            <person name="Venter E."/>
            <person name="Venter J.C."/>
            <person name="Vicario S."/>
            <person name="Vieira F.G."/>
            <person name="Vilella A.J."/>
            <person name="Villasante A."/>
            <person name="Walenz B."/>
            <person name="Wang J."/>
            <person name="Wasserman M."/>
            <person name="Watts T."/>
            <person name="Wilson D."/>
            <person name="Wilson R.K."/>
            <person name="Wing R.A."/>
            <person name="Wolfner M.F."/>
            <person name="Wong A."/>
            <person name="Wong G.K."/>
            <person name="Wu C.I."/>
            <person name="Wu G."/>
            <person name="Yamamoto D."/>
            <person name="Yang H.P."/>
            <person name="Yang S.P."/>
            <person name="Yorke J.A."/>
            <person name="Yoshida K."/>
            <person name="Zdobnov E."/>
            <person name="Zhang P."/>
            <person name="Zhang Y."/>
            <person name="Zimin A.V."/>
            <person name="Baldwin J."/>
            <person name="Abdouelleil A."/>
            <person name="Abdulkadir J."/>
            <person name="Abebe A."/>
            <person name="Abera B."/>
            <person name="Abreu J."/>
            <person name="Acer S.C."/>
            <person name="Aftuck L."/>
            <person name="Alexander A."/>
            <person name="An P."/>
            <person name="Anderson E."/>
            <person name="Anderson S."/>
            <person name="Arachi H."/>
            <person name="Azer M."/>
            <person name="Bachantsang P."/>
            <person name="Barry A."/>
            <person name="Bayul T."/>
            <person name="Berlin A."/>
            <person name="Bessette D."/>
            <person name="Bloom T."/>
            <person name="Blye J."/>
            <person name="Boguslavskiy L."/>
            <person name="Bonnet C."/>
            <person name="Boukhgalter B."/>
            <person name="Bourzgui I."/>
            <person name="Brown A."/>
            <person name="Cahill P."/>
            <person name="Channer S."/>
            <person name="Cheshatsang Y."/>
            <person name="Chuda L."/>
            <person name="Citroen M."/>
            <person name="Collymore A."/>
            <person name="Cooke P."/>
            <person name="Costello M."/>
            <person name="D'Aco K."/>
            <person name="Daza R."/>
            <person name="De Haan G."/>
            <person name="DeGray S."/>
            <person name="DeMaso C."/>
            <person name="Dhargay N."/>
            <person name="Dooley K."/>
            <person name="Dooley E."/>
            <person name="Doricent M."/>
            <person name="Dorje P."/>
            <person name="Dorjee K."/>
            <person name="Dupes A."/>
            <person name="Elong R."/>
            <person name="Falk J."/>
            <person name="Farina A."/>
            <person name="Faro S."/>
            <person name="Ferguson D."/>
            <person name="Fisher S."/>
            <person name="Foley C.D."/>
            <person name="Franke A."/>
            <person name="Friedrich D."/>
            <person name="Gadbois L."/>
            <person name="Gearin G."/>
            <person name="Gearin C.R."/>
            <person name="Giannoukos G."/>
            <person name="Goode T."/>
            <person name="Graham J."/>
            <person name="Grandbois E."/>
            <person name="Grewal S."/>
            <person name="Gyaltsen K."/>
            <person name="Hafez N."/>
            <person name="Hagos B."/>
            <person name="Hall J."/>
            <person name="Henson C."/>
            <person name="Hollinger A."/>
            <person name="Honan T."/>
            <person name="Huard M.D."/>
            <person name="Hughes L."/>
            <person name="Hurhula B."/>
            <person name="Husby M.E."/>
            <person name="Kamat A."/>
            <person name="Kanga B."/>
            <person name="Kashin S."/>
            <person name="Khazanovich D."/>
            <person name="Kisner P."/>
            <person name="Lance K."/>
            <person name="Lara M."/>
            <person name="Lee W."/>
            <person name="Lennon N."/>
            <person name="Letendre F."/>
            <person name="LeVine R."/>
            <person name="Lipovsky A."/>
            <person name="Liu X."/>
            <person name="Liu J."/>
            <person name="Liu S."/>
            <person name="Lokyitsang T."/>
            <person name="Lokyitsang Y."/>
            <person name="Lubonja R."/>
            <person name="Lui A."/>
            <person name="MacDonald P."/>
            <person name="Magnisalis V."/>
            <person name="Maru K."/>
            <person name="Matthews C."/>
            <person name="McCusker W."/>
            <person name="McDonough S."/>
            <person name="Mehta T."/>
            <person name="Meldrim J."/>
            <person name="Meneus L."/>
            <person name="Mihai O."/>
            <person name="Mihalev A."/>
            <person name="Mihova T."/>
            <person name="Mittelman R."/>
            <person name="Mlenga V."/>
            <person name="Montmayeur A."/>
            <person name="Mulrain L."/>
            <person name="Navidi A."/>
            <person name="Naylor J."/>
            <person name="Negash T."/>
            <person name="Nguyen T."/>
            <person name="Nguyen N."/>
            <person name="Nicol R."/>
            <person name="Norbu C."/>
            <person name="Norbu N."/>
            <person name="Novod N."/>
            <person name="O'Neill B."/>
            <person name="Osman S."/>
            <person name="Markiewicz E."/>
            <person name="Oyono O.L."/>
            <person name="Patti C."/>
            <person name="Phunkhang P."/>
            <person name="Pierre F."/>
            <person name="Priest M."/>
            <person name="Raghuraman S."/>
            <person name="Rege F."/>
            <person name="Reyes R."/>
            <person name="Rise C."/>
            <person name="Rogov P."/>
            <person name="Ross K."/>
            <person name="Ryan E."/>
            <person name="Settipalli S."/>
            <person name="Shea T."/>
            <person name="Sherpa N."/>
            <person name="Shi L."/>
            <person name="Shih D."/>
            <person name="Sparrow T."/>
            <person name="Spaulding J."/>
            <person name="Stalker J."/>
            <person name="Stange-Thomann N."/>
            <person name="Stavropoulos S."/>
            <person name="Stone C."/>
            <person name="Strader C."/>
            <person name="Tesfaye S."/>
            <person name="Thomson T."/>
            <person name="Thoulutsang Y."/>
            <person name="Thoulutsang D."/>
            <person name="Topham K."/>
            <person name="Topping I."/>
            <person name="Tsamla T."/>
            <person name="Vassiliev H."/>
            <person name="Vo A."/>
            <person name="Wangchuk T."/>
            <person name="Wangdi T."/>
            <person name="Weiand M."/>
            <person name="Wilkinson J."/>
            <person name="Wilson A."/>
            <person name="Yadav S."/>
            <person name="Young G."/>
            <person name="Yu Q."/>
            <person name="Zembek L."/>
            <person name="Zhong D."/>
            <person name="Zimmer A."/>
            <person name="Zwirko Z."/>
            <person name="Jaffe D.B."/>
            <person name="Alvarez P."/>
            <person name="Brockman W."/>
            <person name="Butler J."/>
            <person name="Chin C."/>
            <person name="Gnerre S."/>
            <person name="Grabherr M."/>
            <person name="Kleber M."/>
            <person name="Mauceli E."/>
            <person name="MacCallum I."/>
        </authorList>
    </citation>
    <scope>NUCLEOTIDE SEQUENCE [LARGE SCALE GENOMIC DNA]</scope>
    <source>
        <strain evidence="3">Tucson 15287-2541.00</strain>
    </source>
</reference>
<organism evidence="3">
    <name type="scientific">Drosophila grimshawi</name>
    <name type="common">Hawaiian fruit fly</name>
    <name type="synonym">Idiomyia grimshawi</name>
    <dbReference type="NCBI Taxonomy" id="7222"/>
    <lineage>
        <taxon>Eukaryota</taxon>
        <taxon>Metazoa</taxon>
        <taxon>Ecdysozoa</taxon>
        <taxon>Arthropoda</taxon>
        <taxon>Hexapoda</taxon>
        <taxon>Insecta</taxon>
        <taxon>Pterygota</taxon>
        <taxon>Neoptera</taxon>
        <taxon>Endopterygota</taxon>
        <taxon>Diptera</taxon>
        <taxon>Brachycera</taxon>
        <taxon>Muscomorpha</taxon>
        <taxon>Ephydroidea</taxon>
        <taxon>Drosophilidae</taxon>
        <taxon>Drosophila</taxon>
        <taxon>Hawaiian Drosophila</taxon>
    </lineage>
</organism>
<name>B4J3K6_DROGR</name>
<feature type="compositionally biased region" description="Basic and acidic residues" evidence="1">
    <location>
        <begin position="16"/>
        <end position="28"/>
    </location>
</feature>
<dbReference type="PhylomeDB" id="B4J3K6"/>
<feature type="compositionally biased region" description="Basic residues" evidence="1">
    <location>
        <begin position="1"/>
        <end position="15"/>
    </location>
</feature>
<accession>B4J3K6</accession>
<evidence type="ECO:0000313" key="2">
    <source>
        <dbReference type="EMBL" id="EDV96208.1"/>
    </source>
</evidence>
<dbReference type="AlphaFoldDB" id="B4J3K6"/>
<dbReference type="OrthoDB" id="8062712at2759"/>
<feature type="region of interest" description="Disordered" evidence="1">
    <location>
        <begin position="1"/>
        <end position="43"/>
    </location>
</feature>
<keyword evidence="3" id="KW-1185">Reference proteome</keyword>
<proteinExistence type="predicted"/>
<dbReference type="OMA" id="ANMHLHE"/>
<feature type="compositionally biased region" description="Polar residues" evidence="1">
    <location>
        <begin position="30"/>
        <end position="42"/>
    </location>
</feature>
<gene>
    <name evidence="2" type="primary">Dgri\GH16128</name>
    <name evidence="2" type="ORF">Dgri_GH16128</name>
</gene>
<sequence length="99" mass="11364">MHLRRNGNRSKKSVHSGKDLRDKNDEGKSQLMNSINQHFSSKNKSEVNEGILAFLTAETCFQNLPRLGKFSANMHLHESNFFGLPIKMRLYNATTWPTD</sequence>
<evidence type="ECO:0000256" key="1">
    <source>
        <dbReference type="SAM" id="MobiDB-lite"/>
    </source>
</evidence>
<dbReference type="HOGENOM" id="CLU_2322772_0_0_1"/>
<evidence type="ECO:0000313" key="3">
    <source>
        <dbReference type="Proteomes" id="UP000001070"/>
    </source>
</evidence>
<dbReference type="InParanoid" id="B4J3K6"/>
<dbReference type="EMBL" id="CH916366">
    <property type="protein sequence ID" value="EDV96208.1"/>
    <property type="molecule type" value="Genomic_DNA"/>
</dbReference>
<dbReference type="Proteomes" id="UP000001070">
    <property type="component" value="Unassembled WGS sequence"/>
</dbReference>